<protein>
    <recommendedName>
        <fullName evidence="4">DUF2225 domain-containing protein</fullName>
    </recommendedName>
</protein>
<accession>A0A1F7WG53</accession>
<name>A0A1F7WG53_9BACT</name>
<dbReference type="InterPro" id="IPR018708">
    <property type="entry name" value="DUF2225"/>
</dbReference>
<proteinExistence type="predicted"/>
<gene>
    <name evidence="2" type="ORF">A2008_05905</name>
</gene>
<evidence type="ECO:0000313" key="3">
    <source>
        <dbReference type="Proteomes" id="UP000178735"/>
    </source>
</evidence>
<dbReference type="Pfam" id="PF09986">
    <property type="entry name" value="DUF2225"/>
    <property type="match status" value="1"/>
</dbReference>
<organism evidence="2 3">
    <name type="scientific">Candidatus Wallbacteria bacterium GWC2_49_35</name>
    <dbReference type="NCBI Taxonomy" id="1817813"/>
    <lineage>
        <taxon>Bacteria</taxon>
        <taxon>Candidatus Walliibacteriota</taxon>
    </lineage>
</organism>
<dbReference type="Proteomes" id="UP000178735">
    <property type="component" value="Unassembled WGS sequence"/>
</dbReference>
<dbReference type="AlphaFoldDB" id="A0A1F7WG53"/>
<feature type="coiled-coil region" evidence="1">
    <location>
        <begin position="173"/>
        <end position="200"/>
    </location>
</feature>
<evidence type="ECO:0000256" key="1">
    <source>
        <dbReference type="SAM" id="Coils"/>
    </source>
</evidence>
<reference evidence="2 3" key="1">
    <citation type="journal article" date="2016" name="Nat. Commun.">
        <title>Thousands of microbial genomes shed light on interconnected biogeochemical processes in an aquifer system.</title>
        <authorList>
            <person name="Anantharaman K."/>
            <person name="Brown C.T."/>
            <person name="Hug L.A."/>
            <person name="Sharon I."/>
            <person name="Castelle C.J."/>
            <person name="Probst A.J."/>
            <person name="Thomas B.C."/>
            <person name="Singh A."/>
            <person name="Wilkins M.J."/>
            <person name="Karaoz U."/>
            <person name="Brodie E.L."/>
            <person name="Williams K.H."/>
            <person name="Hubbard S.S."/>
            <person name="Banfield J.F."/>
        </authorList>
    </citation>
    <scope>NUCLEOTIDE SEQUENCE [LARGE SCALE GENOMIC DNA]</scope>
</reference>
<comment type="caution">
    <text evidence="2">The sequence shown here is derived from an EMBL/GenBank/DDBJ whole genome shotgun (WGS) entry which is preliminary data.</text>
</comment>
<evidence type="ECO:0008006" key="4">
    <source>
        <dbReference type="Google" id="ProtNLM"/>
    </source>
</evidence>
<evidence type="ECO:0000313" key="2">
    <source>
        <dbReference type="EMBL" id="OGM01826.1"/>
    </source>
</evidence>
<dbReference type="STRING" id="1817813.A2008_05905"/>
<dbReference type="EMBL" id="MGFH01000223">
    <property type="protein sequence ID" value="OGM01826.1"/>
    <property type="molecule type" value="Genomic_DNA"/>
</dbReference>
<sequence length="470" mass="53476">MEQKKTPFMTVTVTCPICMSQFQSYKIKGGLYAVLDKESDQRPKSFKWTDPEFSQLNPLHYAMWRCTTCFYTDFSENFERRTDSKMLALKKTYKPGEAVKMPFMSEILRYTDLSIPSFETAVNLYLTSAYINEMPVRVEDKSYFKLARIYLRIAWLYREKYGSVDSASESVKLKQIFKNLDEIDANYSKLEASVTKLLANIKNRLTELYGGEAPMNNPYYANIATFLSSMKNITAGIGRVKTTAVLDQQGKLLGDKGGSENKPYYNFPSYVDFLMSLMSNWPDLPLSEKAALSLAVKNYTLSYTNEDFFDTPEKRLNAVDLIEDLYVRLDDYDSALNYITEIYRSGTKDRQGLYNKMNSKKADGTYPTQAEKDRMESQIARINSTLSKTSDKKKDLEEKRIAAALPKITAIIGQNPQITEAELIVRIGEIGVSESVYGDLKEKNLIPVLSGPDTDIKDNGAAEKEEHSIV</sequence>
<keyword evidence="1" id="KW-0175">Coiled coil</keyword>